<keyword evidence="7 10" id="KW-0472">Membrane</keyword>
<dbReference type="Pfam" id="PF06750">
    <property type="entry name" value="A24_N_bact"/>
    <property type="match status" value="1"/>
</dbReference>
<feature type="transmembrane region" description="Helical" evidence="10">
    <location>
        <begin position="221"/>
        <end position="239"/>
    </location>
</feature>
<dbReference type="GO" id="GO:0008168">
    <property type="term" value="F:methyltransferase activity"/>
    <property type="evidence" value="ECO:0007669"/>
    <property type="project" value="UniProtKB-KW"/>
</dbReference>
<evidence type="ECO:0000256" key="6">
    <source>
        <dbReference type="ARBA" id="ARBA00022989"/>
    </source>
</evidence>
<dbReference type="Pfam" id="PF01478">
    <property type="entry name" value="Peptidase_A24"/>
    <property type="match status" value="1"/>
</dbReference>
<dbReference type="PANTHER" id="PTHR30487:SF0">
    <property type="entry name" value="PREPILIN LEADER PEPTIDASE_N-METHYLTRANSFERASE-RELATED"/>
    <property type="match status" value="1"/>
</dbReference>
<dbReference type="InterPro" id="IPR000045">
    <property type="entry name" value="Prepilin_IV_endopep_pep"/>
</dbReference>
<dbReference type="GO" id="GO:0004190">
    <property type="term" value="F:aspartic-type endopeptidase activity"/>
    <property type="evidence" value="ECO:0007669"/>
    <property type="project" value="UniProtKB-EC"/>
</dbReference>
<dbReference type="Proteomes" id="UP000243739">
    <property type="component" value="Unassembled WGS sequence"/>
</dbReference>
<comment type="caution">
    <text evidence="13">The sequence shown here is derived from an EMBL/GenBank/DDBJ whole genome shotgun (WGS) entry which is preliminary data.</text>
</comment>
<keyword evidence="14" id="KW-1185">Reference proteome</keyword>
<evidence type="ECO:0000256" key="3">
    <source>
        <dbReference type="ARBA" id="ARBA00022475"/>
    </source>
</evidence>
<dbReference type="OrthoDB" id="9789291at2"/>
<dbReference type="InterPro" id="IPR010627">
    <property type="entry name" value="Prepilin_pept_A24_N"/>
</dbReference>
<evidence type="ECO:0000256" key="5">
    <source>
        <dbReference type="ARBA" id="ARBA00022692"/>
    </source>
</evidence>
<feature type="transmembrane region" description="Helical" evidence="10">
    <location>
        <begin position="75"/>
        <end position="94"/>
    </location>
</feature>
<keyword evidence="9" id="KW-0808">Transferase</keyword>
<evidence type="ECO:0000256" key="10">
    <source>
        <dbReference type="SAM" id="Phobius"/>
    </source>
</evidence>
<dbReference type="GO" id="GO:0005886">
    <property type="term" value="C:plasma membrane"/>
    <property type="evidence" value="ECO:0007669"/>
    <property type="project" value="UniProtKB-SubCell"/>
</dbReference>
<dbReference type="InterPro" id="IPR014032">
    <property type="entry name" value="Peptidase_A24A_bac"/>
</dbReference>
<dbReference type="EMBL" id="MIJF01000056">
    <property type="protein sequence ID" value="OEF98058.1"/>
    <property type="molecule type" value="Genomic_DNA"/>
</dbReference>
<reference evidence="13 14" key="1">
    <citation type="submission" date="2016-09" db="EMBL/GenBank/DDBJ databases">
        <title>Draft genome sequence for the type strain of Vulcanibacillus modesticaldus BR, a strictly anaerobic, moderately thermophilic, and nitrate-reducing bacterium from deep sea-hydrothermal vents of the Mid-Atlantic Ridge.</title>
        <authorList>
            <person name="Abin C.A."/>
            <person name="Hollibaugh J.T."/>
        </authorList>
    </citation>
    <scope>NUCLEOTIDE SEQUENCE [LARGE SCALE GENOMIC DNA]</scope>
    <source>
        <strain evidence="13 14">BR</strain>
    </source>
</reference>
<feature type="transmembrane region" description="Helical" evidence="10">
    <location>
        <begin position="148"/>
        <end position="167"/>
    </location>
</feature>
<feature type="domain" description="Prepilin type IV endopeptidase peptidase" evidence="11">
    <location>
        <begin position="106"/>
        <end position="207"/>
    </location>
</feature>
<comment type="subcellular location">
    <subcellularLocation>
        <location evidence="1">Cell inner membrane</location>
        <topology evidence="1">Multi-pass membrane protein</topology>
    </subcellularLocation>
    <subcellularLocation>
        <location evidence="9">Cell membrane</location>
        <topology evidence="9">Multi-pass membrane protein</topology>
    </subcellularLocation>
</comment>
<comment type="similarity">
    <text evidence="2 8">Belongs to the peptidase A24 family.</text>
</comment>
<accession>A0A1D2YST4</accession>
<evidence type="ECO:0000259" key="11">
    <source>
        <dbReference type="Pfam" id="PF01478"/>
    </source>
</evidence>
<feature type="domain" description="Prepilin peptidase A24 N-terminal" evidence="12">
    <location>
        <begin position="11"/>
        <end position="90"/>
    </location>
</feature>
<keyword evidence="9" id="KW-0645">Protease</keyword>
<evidence type="ECO:0000259" key="12">
    <source>
        <dbReference type="Pfam" id="PF06750"/>
    </source>
</evidence>
<dbReference type="STRING" id="337097.BHF71_03285"/>
<comment type="catalytic activity">
    <reaction evidence="9">
        <text>Typically cleaves a -Gly-|-Phe- bond to release an N-terminal, basic peptide of 5-8 residues from type IV prepilin, and then N-methylates the new N-terminal amino group, the methyl donor being S-adenosyl-L-methionine.</text>
        <dbReference type="EC" id="3.4.23.43"/>
    </reaction>
</comment>
<feature type="transmembrane region" description="Helical" evidence="10">
    <location>
        <begin position="179"/>
        <end position="209"/>
    </location>
</feature>
<sequence length="251" mass="28336">MNLLFWIFYSILALFIGSFLNVVALRVPKKESIIFPPSHCPICQHRLSVLDLIPVLSYIGLKGKCRYCGTKISPIYPLGELLTLFIFLLLPYFVGYNTELVIGYPFVMLMIAVTLSDLKYQIIPNRLTYPGIVLLFVLRLWIHTEAIWSYLIGAFVGSGFLLLVAILSRGGMGGGDIKLFFFIGLALGWQNTLLALFLSMAIGAIFGGILLITGKVQRKQMIPFGPFIFIGTIITYFYGEEIWRWYLTLVI</sequence>
<dbReference type="GO" id="GO:0006465">
    <property type="term" value="P:signal peptide processing"/>
    <property type="evidence" value="ECO:0007669"/>
    <property type="project" value="TreeGrafter"/>
</dbReference>
<dbReference type="PRINTS" id="PR00864">
    <property type="entry name" value="PREPILNPTASE"/>
</dbReference>
<protein>
    <recommendedName>
        <fullName evidence="9">Prepilin leader peptidase/N-methyltransferase</fullName>
        <ecNumber evidence="9">2.1.1.-</ecNumber>
        <ecNumber evidence="9">3.4.23.43</ecNumber>
    </recommendedName>
</protein>
<evidence type="ECO:0000256" key="2">
    <source>
        <dbReference type="ARBA" id="ARBA00005801"/>
    </source>
</evidence>
<keyword evidence="3" id="KW-1003">Cell membrane</keyword>
<dbReference type="EC" id="2.1.1.-" evidence="9"/>
<dbReference type="AlphaFoldDB" id="A0A1D2YST4"/>
<organism evidence="13 14">
    <name type="scientific">Vulcanibacillus modesticaldus</name>
    <dbReference type="NCBI Taxonomy" id="337097"/>
    <lineage>
        <taxon>Bacteria</taxon>
        <taxon>Bacillati</taxon>
        <taxon>Bacillota</taxon>
        <taxon>Bacilli</taxon>
        <taxon>Bacillales</taxon>
        <taxon>Bacillaceae</taxon>
        <taxon>Vulcanibacillus</taxon>
    </lineage>
</organism>
<name>A0A1D2YST4_9BACI</name>
<dbReference type="PANTHER" id="PTHR30487">
    <property type="entry name" value="TYPE 4 PREPILIN-LIKE PROTEINS LEADER PEPTIDE-PROCESSING ENZYME"/>
    <property type="match status" value="1"/>
</dbReference>
<keyword evidence="9" id="KW-0378">Hydrolase</keyword>
<dbReference type="Gene3D" id="1.20.120.1220">
    <property type="match status" value="1"/>
</dbReference>
<dbReference type="InterPro" id="IPR050882">
    <property type="entry name" value="Prepilin_peptidase/N-MTase"/>
</dbReference>
<evidence type="ECO:0000256" key="7">
    <source>
        <dbReference type="ARBA" id="ARBA00023136"/>
    </source>
</evidence>
<evidence type="ECO:0000313" key="13">
    <source>
        <dbReference type="EMBL" id="OEF98058.1"/>
    </source>
</evidence>
<keyword evidence="6 10" id="KW-1133">Transmembrane helix</keyword>
<dbReference type="EC" id="3.4.23.43" evidence="9"/>
<gene>
    <name evidence="13" type="ORF">BHF71_03285</name>
</gene>
<dbReference type="RefSeq" id="WP_069657358.1">
    <property type="nucleotide sequence ID" value="NZ_MIJF01000056.1"/>
</dbReference>
<proteinExistence type="inferred from homology"/>
<keyword evidence="4" id="KW-0997">Cell inner membrane</keyword>
<evidence type="ECO:0000256" key="8">
    <source>
        <dbReference type="RuleBase" id="RU003793"/>
    </source>
</evidence>
<comment type="function">
    <text evidence="9">Plays an essential role in type IV pili and type II pseudopili formation by proteolytically removing the leader sequence from substrate proteins and subsequently monomethylating the alpha-amino group of the newly exposed N-terminal phenylalanine.</text>
</comment>
<dbReference type="GO" id="GO:0032259">
    <property type="term" value="P:methylation"/>
    <property type="evidence" value="ECO:0007669"/>
    <property type="project" value="UniProtKB-KW"/>
</dbReference>
<keyword evidence="9" id="KW-0489">Methyltransferase</keyword>
<keyword evidence="5 9" id="KW-0812">Transmembrane</keyword>
<evidence type="ECO:0000256" key="9">
    <source>
        <dbReference type="RuleBase" id="RU003794"/>
    </source>
</evidence>
<keyword evidence="9" id="KW-0511">Multifunctional enzyme</keyword>
<feature type="transmembrane region" description="Helical" evidence="10">
    <location>
        <begin position="6"/>
        <end position="25"/>
    </location>
</feature>
<evidence type="ECO:0000256" key="1">
    <source>
        <dbReference type="ARBA" id="ARBA00004429"/>
    </source>
</evidence>
<evidence type="ECO:0000256" key="4">
    <source>
        <dbReference type="ARBA" id="ARBA00022519"/>
    </source>
</evidence>
<feature type="transmembrane region" description="Helical" evidence="10">
    <location>
        <begin position="127"/>
        <end position="142"/>
    </location>
</feature>
<evidence type="ECO:0000313" key="14">
    <source>
        <dbReference type="Proteomes" id="UP000243739"/>
    </source>
</evidence>